<accession>A0A0A8YT96</accession>
<reference evidence="2" key="2">
    <citation type="journal article" date="2015" name="Data Brief">
        <title>Shoot transcriptome of the giant reed, Arundo donax.</title>
        <authorList>
            <person name="Barrero R.A."/>
            <person name="Guerrero F.D."/>
            <person name="Moolhuijzen P."/>
            <person name="Goolsby J.A."/>
            <person name="Tidwell J."/>
            <person name="Bellgard S.E."/>
            <person name="Bellgard M.I."/>
        </authorList>
    </citation>
    <scope>NUCLEOTIDE SEQUENCE</scope>
    <source>
        <tissue evidence="2">Shoot tissue taken approximately 20 cm above the soil surface</tissue>
    </source>
</reference>
<dbReference type="EMBL" id="GBRH01268104">
    <property type="protein sequence ID" value="JAD29791.1"/>
    <property type="molecule type" value="Transcribed_RNA"/>
</dbReference>
<dbReference type="AlphaFoldDB" id="A0A0A8YT96"/>
<organism evidence="2">
    <name type="scientific">Arundo donax</name>
    <name type="common">Giant reed</name>
    <name type="synonym">Donax arundinaceus</name>
    <dbReference type="NCBI Taxonomy" id="35708"/>
    <lineage>
        <taxon>Eukaryota</taxon>
        <taxon>Viridiplantae</taxon>
        <taxon>Streptophyta</taxon>
        <taxon>Embryophyta</taxon>
        <taxon>Tracheophyta</taxon>
        <taxon>Spermatophyta</taxon>
        <taxon>Magnoliopsida</taxon>
        <taxon>Liliopsida</taxon>
        <taxon>Poales</taxon>
        <taxon>Poaceae</taxon>
        <taxon>PACMAD clade</taxon>
        <taxon>Arundinoideae</taxon>
        <taxon>Arundineae</taxon>
        <taxon>Arundo</taxon>
    </lineage>
</organism>
<proteinExistence type="predicted"/>
<evidence type="ECO:0000256" key="1">
    <source>
        <dbReference type="SAM" id="MobiDB-lite"/>
    </source>
</evidence>
<sequence length="30" mass="3505">MHQHKDNQPKIKDAQGSFRVETSRSNQLHS</sequence>
<reference evidence="2" key="1">
    <citation type="submission" date="2014-09" db="EMBL/GenBank/DDBJ databases">
        <authorList>
            <person name="Magalhaes I.L.F."/>
            <person name="Oliveira U."/>
            <person name="Santos F.R."/>
            <person name="Vidigal T.H.D.A."/>
            <person name="Brescovit A.D."/>
            <person name="Santos A.J."/>
        </authorList>
    </citation>
    <scope>NUCLEOTIDE SEQUENCE</scope>
    <source>
        <tissue evidence="2">Shoot tissue taken approximately 20 cm above the soil surface</tissue>
    </source>
</reference>
<evidence type="ECO:0000313" key="2">
    <source>
        <dbReference type="EMBL" id="JAD29791.1"/>
    </source>
</evidence>
<name>A0A0A8YT96_ARUDO</name>
<feature type="compositionally biased region" description="Basic and acidic residues" evidence="1">
    <location>
        <begin position="1"/>
        <end position="13"/>
    </location>
</feature>
<protein>
    <submittedName>
        <fullName evidence="2">Uncharacterized protein</fullName>
    </submittedName>
</protein>
<feature type="region of interest" description="Disordered" evidence="1">
    <location>
        <begin position="1"/>
        <end position="30"/>
    </location>
</feature>